<name>A0AAP0V3I9_PREIN</name>
<protein>
    <submittedName>
        <fullName evidence="1">Uncharacterized protein</fullName>
    </submittedName>
</protein>
<comment type="caution">
    <text evidence="1">The sequence shown here is derived from an EMBL/GenBank/DDBJ whole genome shotgun (WGS) entry which is preliminary data.</text>
</comment>
<accession>A0AAP0V3I9</accession>
<organism evidence="1 2">
    <name type="scientific">Prevotella intermedia ZT</name>
    <dbReference type="NCBI Taxonomy" id="1347790"/>
    <lineage>
        <taxon>Bacteria</taxon>
        <taxon>Pseudomonadati</taxon>
        <taxon>Bacteroidota</taxon>
        <taxon>Bacteroidia</taxon>
        <taxon>Bacteroidales</taxon>
        <taxon>Prevotellaceae</taxon>
        <taxon>Prevotella</taxon>
    </lineage>
</organism>
<gene>
    <name evidence="1" type="ORF">M573_122005</name>
</gene>
<evidence type="ECO:0000313" key="2">
    <source>
        <dbReference type="Proteomes" id="UP000032541"/>
    </source>
</evidence>
<reference evidence="1 2" key="1">
    <citation type="journal article" date="2015" name="BMC Genomics">
        <title>Comparative genome analysis of Prevotella intermedia strain isolated from infected root canal reveals features related to pathogenicity and adaptation.</title>
        <authorList>
            <person name="Ruan Y."/>
            <person name="Shen L."/>
            <person name="Zou Y."/>
            <person name="Qi Z."/>
            <person name="Yin J."/>
            <person name="Jiang J."/>
            <person name="Guo L."/>
            <person name="He L."/>
            <person name="Chen Z."/>
            <person name="Tang Z."/>
            <person name="Qin S."/>
        </authorList>
    </citation>
    <scope>NUCLEOTIDE SEQUENCE [LARGE SCALE GENOMIC DNA]</scope>
    <source>
        <strain evidence="1 2">ZT</strain>
    </source>
</reference>
<proteinExistence type="predicted"/>
<dbReference type="AlphaFoldDB" id="A0AAP0V3I9"/>
<evidence type="ECO:0000313" key="1">
    <source>
        <dbReference type="EMBL" id="KJJ86516.1"/>
    </source>
</evidence>
<dbReference type="Proteomes" id="UP000032541">
    <property type="component" value="Unassembled WGS sequence"/>
</dbReference>
<dbReference type="EMBL" id="ATMK01000022">
    <property type="protein sequence ID" value="KJJ86516.1"/>
    <property type="molecule type" value="Genomic_DNA"/>
</dbReference>
<sequence length="39" mass="4606">MYRLFKCVQQLDIENVLRTTADKIVGCSRHLRKKQPTSE</sequence>